<sequence length="280" mass="32689">MDFSEGERKEAEHFTEFYIDKLENDFQHFGYYISDDVILDWFGQTIKGKKTVLEFIERALSFTHLLTNIVPVKGIGFKDSHKVKIPKEKKETPFILLSPPRNVQLKSETTTPKKQPIPSTSHNNNNNKNNCPYRREIKTKYTRDCYDRDNDTLTGNSYRKLPSTIAHRLNISDIPTSPLKKLKTSSFDLSENLETLESESDCTESVHKLKYVKSEGHVEFHKPSLKKYQAETKWQRPCKLSVAYLSDNPDDYMIYLIIYEGNLKCKRNLLKDFEAEECEN</sequence>
<dbReference type="OrthoDB" id="8195095at2759"/>
<evidence type="ECO:0000259" key="2">
    <source>
        <dbReference type="Pfam" id="PF02136"/>
    </source>
</evidence>
<dbReference type="EMBL" id="OU900101">
    <property type="protein sequence ID" value="CAG9864684.1"/>
    <property type="molecule type" value="Genomic_DNA"/>
</dbReference>
<name>A0A9N9TW98_PHYSR</name>
<feature type="region of interest" description="Disordered" evidence="1">
    <location>
        <begin position="105"/>
        <end position="132"/>
    </location>
</feature>
<dbReference type="Pfam" id="PF02136">
    <property type="entry name" value="NTF2"/>
    <property type="match status" value="1"/>
</dbReference>
<organism evidence="3 4">
    <name type="scientific">Phyllotreta striolata</name>
    <name type="common">Striped flea beetle</name>
    <name type="synonym">Crioceris striolata</name>
    <dbReference type="NCBI Taxonomy" id="444603"/>
    <lineage>
        <taxon>Eukaryota</taxon>
        <taxon>Metazoa</taxon>
        <taxon>Ecdysozoa</taxon>
        <taxon>Arthropoda</taxon>
        <taxon>Hexapoda</taxon>
        <taxon>Insecta</taxon>
        <taxon>Pterygota</taxon>
        <taxon>Neoptera</taxon>
        <taxon>Endopterygota</taxon>
        <taxon>Coleoptera</taxon>
        <taxon>Polyphaga</taxon>
        <taxon>Cucujiformia</taxon>
        <taxon>Chrysomeloidea</taxon>
        <taxon>Chrysomelidae</taxon>
        <taxon>Galerucinae</taxon>
        <taxon>Alticini</taxon>
        <taxon>Phyllotreta</taxon>
    </lineage>
</organism>
<dbReference type="AlphaFoldDB" id="A0A9N9TW98"/>
<evidence type="ECO:0000313" key="4">
    <source>
        <dbReference type="Proteomes" id="UP001153712"/>
    </source>
</evidence>
<evidence type="ECO:0000313" key="3">
    <source>
        <dbReference type="EMBL" id="CAG9864684.1"/>
    </source>
</evidence>
<accession>A0A9N9TW98</accession>
<protein>
    <recommendedName>
        <fullName evidence="2">Nuclear transport factor 2 domain-containing protein</fullName>
    </recommendedName>
</protein>
<dbReference type="Proteomes" id="UP001153712">
    <property type="component" value="Chromosome 8"/>
</dbReference>
<reference evidence="3" key="1">
    <citation type="submission" date="2022-01" db="EMBL/GenBank/DDBJ databases">
        <authorList>
            <person name="King R."/>
        </authorList>
    </citation>
    <scope>NUCLEOTIDE SEQUENCE</scope>
</reference>
<dbReference type="InterPro" id="IPR002075">
    <property type="entry name" value="NTF2_dom"/>
</dbReference>
<keyword evidence="4" id="KW-1185">Reference proteome</keyword>
<proteinExistence type="predicted"/>
<feature type="compositionally biased region" description="Polar residues" evidence="1">
    <location>
        <begin position="105"/>
        <end position="122"/>
    </location>
</feature>
<evidence type="ECO:0000256" key="1">
    <source>
        <dbReference type="SAM" id="MobiDB-lite"/>
    </source>
</evidence>
<feature type="domain" description="Nuclear transport factor 2" evidence="2">
    <location>
        <begin position="11"/>
        <end position="58"/>
    </location>
</feature>
<gene>
    <name evidence="3" type="ORF">PHYEVI_LOCUS10935</name>
</gene>